<comment type="caution">
    <text evidence="6">The sequence shown here is derived from an EMBL/GenBank/DDBJ whole genome shotgun (WGS) entry which is preliminary data.</text>
</comment>
<evidence type="ECO:0000256" key="1">
    <source>
        <dbReference type="ARBA" id="ARBA00004196"/>
    </source>
</evidence>
<comment type="similarity">
    <text evidence="2">Belongs to the bacterial solute-binding protein 8 family.</text>
</comment>
<dbReference type="Proteomes" id="UP001526201">
    <property type="component" value="Unassembled WGS sequence"/>
</dbReference>
<evidence type="ECO:0000256" key="4">
    <source>
        <dbReference type="ARBA" id="ARBA00022729"/>
    </source>
</evidence>
<keyword evidence="4" id="KW-0732">Signal</keyword>
<sequence>MQKQWSRRGFFGAAGAAGLLVAVACSSEKPATGTQGGGTVTIKHAFGETTVPSAPKRIVSAGFTEQDDLLALGVVPIATTEWFGGEPFAVWPWAQPQLGTAQPAVLSLADGIQIDQVAALKPDLIVAINAGVDADTYQKLTAIAPTIPQGGHDAFFEPWKDQANTIGVATFQSDKMKSLVSAIDDGFKAVATNHPEFKDKKILLLQGNTFWENSVIAKLPGWRTEYLTQMGFAIPDSINAFARDDRAVIPLDQIGPVLDAADVLVWSTESDDEVAKLLADPNIAALKATKENHNVFTTKDLAGAMAFSSALSLPVVTQQLPPLIAKALA</sequence>
<dbReference type="PROSITE" id="PS51318">
    <property type="entry name" value="TAT"/>
    <property type="match status" value="1"/>
</dbReference>
<name>A0ABT3C842_9MYCO</name>
<feature type="domain" description="Fe/B12 periplasmic-binding" evidence="5">
    <location>
        <begin position="57"/>
        <end position="328"/>
    </location>
</feature>
<dbReference type="InterPro" id="IPR002491">
    <property type="entry name" value="ABC_transptr_periplasmic_BD"/>
</dbReference>
<organism evidence="6 7">
    <name type="scientific">Mycolicibacterium komossense</name>
    <dbReference type="NCBI Taxonomy" id="1779"/>
    <lineage>
        <taxon>Bacteria</taxon>
        <taxon>Bacillati</taxon>
        <taxon>Actinomycetota</taxon>
        <taxon>Actinomycetes</taxon>
        <taxon>Mycobacteriales</taxon>
        <taxon>Mycobacteriaceae</taxon>
        <taxon>Mycolicibacterium</taxon>
    </lineage>
</organism>
<evidence type="ECO:0000256" key="3">
    <source>
        <dbReference type="ARBA" id="ARBA00022448"/>
    </source>
</evidence>
<dbReference type="SUPFAM" id="SSF53807">
    <property type="entry name" value="Helical backbone' metal receptor"/>
    <property type="match status" value="1"/>
</dbReference>
<dbReference type="Pfam" id="PF01497">
    <property type="entry name" value="Peripla_BP_2"/>
    <property type="match status" value="1"/>
</dbReference>
<evidence type="ECO:0000313" key="6">
    <source>
        <dbReference type="EMBL" id="MCV7225615.1"/>
    </source>
</evidence>
<dbReference type="PANTHER" id="PTHR30532">
    <property type="entry name" value="IRON III DICITRATE-BINDING PERIPLASMIC PROTEIN"/>
    <property type="match status" value="1"/>
</dbReference>
<evidence type="ECO:0000313" key="7">
    <source>
        <dbReference type="Proteomes" id="UP001526201"/>
    </source>
</evidence>
<gene>
    <name evidence="6" type="ORF">H7J73_06170</name>
</gene>
<evidence type="ECO:0000256" key="2">
    <source>
        <dbReference type="ARBA" id="ARBA00008814"/>
    </source>
</evidence>
<dbReference type="Gene3D" id="3.40.50.1980">
    <property type="entry name" value="Nitrogenase molybdenum iron protein domain"/>
    <property type="match status" value="2"/>
</dbReference>
<proteinExistence type="inferred from homology"/>
<reference evidence="6 7" key="1">
    <citation type="journal article" date="2022" name="BMC Genomics">
        <title>Comparative genome analysis of mycobacteria focusing on tRNA and non-coding RNA.</title>
        <authorList>
            <person name="Behra P.R.K."/>
            <person name="Pettersson B.M.F."/>
            <person name="Ramesh M."/>
            <person name="Das S."/>
            <person name="Dasgupta S."/>
            <person name="Kirsebom L.A."/>
        </authorList>
    </citation>
    <scope>NUCLEOTIDE SEQUENCE [LARGE SCALE GENOMIC DNA]</scope>
    <source>
        <strain evidence="6 7">DSM 44078</strain>
    </source>
</reference>
<accession>A0ABT3C842</accession>
<protein>
    <submittedName>
        <fullName evidence="6">ABC transporter substrate-binding protein</fullName>
    </submittedName>
</protein>
<dbReference type="EMBL" id="JACKTY010000018">
    <property type="protein sequence ID" value="MCV7225615.1"/>
    <property type="molecule type" value="Genomic_DNA"/>
</dbReference>
<dbReference type="PROSITE" id="PS50983">
    <property type="entry name" value="FE_B12_PBP"/>
    <property type="match status" value="1"/>
</dbReference>
<comment type="subcellular location">
    <subcellularLocation>
        <location evidence="1">Cell envelope</location>
    </subcellularLocation>
</comment>
<dbReference type="PANTHER" id="PTHR30532:SF24">
    <property type="entry name" value="FERRIC ENTEROBACTIN-BINDING PERIPLASMIC PROTEIN FEPB"/>
    <property type="match status" value="1"/>
</dbReference>
<keyword evidence="7" id="KW-1185">Reference proteome</keyword>
<dbReference type="InterPro" id="IPR006311">
    <property type="entry name" value="TAT_signal"/>
</dbReference>
<dbReference type="InterPro" id="IPR051313">
    <property type="entry name" value="Bact_iron-sidero_bind"/>
</dbReference>
<dbReference type="PROSITE" id="PS51257">
    <property type="entry name" value="PROKAR_LIPOPROTEIN"/>
    <property type="match status" value="1"/>
</dbReference>
<evidence type="ECO:0000259" key="5">
    <source>
        <dbReference type="PROSITE" id="PS50983"/>
    </source>
</evidence>
<keyword evidence="3" id="KW-0813">Transport</keyword>